<protein>
    <recommendedName>
        <fullName evidence="1">Smad anchor for receptor activation-like C-terminal domain-containing protein</fullName>
    </recommendedName>
</protein>
<evidence type="ECO:0000313" key="3">
    <source>
        <dbReference type="Proteomes" id="UP000784294"/>
    </source>
</evidence>
<sequence>MFFSTEPFSRPLFQSVNTSPYNDLSCILKPPPTKSCPNLDPADTQSQPFRTWFSRPFKPSCTGRHHRTNCDNIVSSGTGWAGFIYFRASHQCLLGLALPEPPFLFAVLVHALEAIWAVNLPLRLLLRLGQAAHYYPTSLLMDRDRAPVFAGPLGPPSLVLYLAALRVAPGSDPSLMALNYIPAWSRATGSADSGGPNAVGSSGEATIHPSICGWYNDNVGGDRITDLFRLSGLNVHLSSMPNQSPEACPLLTVVVNTIEIRLSFA</sequence>
<reference evidence="2" key="1">
    <citation type="submission" date="2018-11" db="EMBL/GenBank/DDBJ databases">
        <authorList>
            <consortium name="Pathogen Informatics"/>
        </authorList>
    </citation>
    <scope>NUCLEOTIDE SEQUENCE</scope>
</reference>
<proteinExistence type="predicted"/>
<organism evidence="2 3">
    <name type="scientific">Protopolystoma xenopodis</name>
    <dbReference type="NCBI Taxonomy" id="117903"/>
    <lineage>
        <taxon>Eukaryota</taxon>
        <taxon>Metazoa</taxon>
        <taxon>Spiralia</taxon>
        <taxon>Lophotrochozoa</taxon>
        <taxon>Platyhelminthes</taxon>
        <taxon>Monogenea</taxon>
        <taxon>Polyopisthocotylea</taxon>
        <taxon>Polystomatidea</taxon>
        <taxon>Polystomatidae</taxon>
        <taxon>Protopolystoma</taxon>
    </lineage>
</organism>
<dbReference type="EMBL" id="CAAALY010033480">
    <property type="protein sequence ID" value="VEL17627.1"/>
    <property type="molecule type" value="Genomic_DNA"/>
</dbReference>
<dbReference type="Pfam" id="PF11979">
    <property type="entry name" value="SARA_C"/>
    <property type="match status" value="1"/>
</dbReference>
<dbReference type="GO" id="GO:0016197">
    <property type="term" value="P:endosomal transport"/>
    <property type="evidence" value="ECO:0007669"/>
    <property type="project" value="TreeGrafter"/>
</dbReference>
<gene>
    <name evidence="2" type="ORF">PXEA_LOCUS11067</name>
</gene>
<name>A0A3S5A200_9PLAT</name>
<evidence type="ECO:0000259" key="1">
    <source>
        <dbReference type="Pfam" id="PF11979"/>
    </source>
</evidence>
<accession>A0A3S5A200</accession>
<dbReference type="InterPro" id="IPR022557">
    <property type="entry name" value="SARA-like_C"/>
</dbReference>
<keyword evidence="3" id="KW-1185">Reference proteome</keyword>
<dbReference type="Proteomes" id="UP000784294">
    <property type="component" value="Unassembled WGS sequence"/>
</dbReference>
<evidence type="ECO:0000313" key="2">
    <source>
        <dbReference type="EMBL" id="VEL17627.1"/>
    </source>
</evidence>
<comment type="caution">
    <text evidence="2">The sequence shown here is derived from an EMBL/GenBank/DDBJ whole genome shotgun (WGS) entry which is preliminary data.</text>
</comment>
<dbReference type="OrthoDB" id="5872154at2759"/>
<dbReference type="PANTHER" id="PTHR46319:SF3">
    <property type="entry name" value="ZINC FINGER FYVE DOMAIN-CONTAINING PROTEIN"/>
    <property type="match status" value="1"/>
</dbReference>
<dbReference type="AlphaFoldDB" id="A0A3S5A200"/>
<dbReference type="PANTHER" id="PTHR46319">
    <property type="entry name" value="ZINC FINGER FYVE DOMAIN-CONTAINING PROTEIN"/>
    <property type="match status" value="1"/>
</dbReference>
<feature type="domain" description="Smad anchor for receptor activation-like C-terminal" evidence="1">
    <location>
        <begin position="98"/>
        <end position="150"/>
    </location>
</feature>
<dbReference type="GO" id="GO:0031901">
    <property type="term" value="C:early endosome membrane"/>
    <property type="evidence" value="ECO:0007669"/>
    <property type="project" value="TreeGrafter"/>
</dbReference>